<sequence>MGSIKYFDATKDLKKIKNFGRSTVVIKFKSEKKTGTMTLFSVSQDASVPKKIELLLMDGILTVSVETDNNSFNVKSRDKYTDGQWYIAIITLSESQVVLYVDGIKIDRSTINIIGVSFKFIPNLKFMNIGRSINEEGLGEKFFIGEIAYVDIFNRVLTSDEVAVLGKQQINIKYEIPLLDFSKIKNKQIVIDREPNVYLGQPATVLLNDEKTMYAVYPKGDKKGALVLKKSEDGGITWSNRLKTPVTWTFNKGMPTLYKIIKPDGKTRIELITGFSEGEVEGVFQNQGGFKTAYSDDLGETWSELVDWFATNKYMGTMAHTSLTRLKKEDGSWDDRWMGIFTDSSYNNWKTILTFNTYGEEMWSEPVRLLEPYNKTEKLDKLCKIEVLRSPNEKQLALIATSESRENNSMIAFSNDEGESWTEPTELQGALNGERHKAKYDPISGRLFILFKEIIRDPENIGDVNAWRKGGWAAWVGTYDDLVHNKEGQYRILLMKDTKLGDCGYSANEVLKKGIFIVTSYGYWDENFNKPYIITLRLKLNDIDIIHKQMNLPDPLLKEYIVFDKNKEACAVTRLPGIVIAQNGALYACCEGRSTPNELSTINILLKRSDDGGVTWSSTKILATGIKDKKTYHSPIMIKNNNGLMHMLYCENYKKIYHIKSFDNGVTWSQPMAIEESLENFQKEFNWLVISTSSGHGIQLKNGRLIVPIWLALERDKSKSVVATLYSDDNGLTWNNGEIIYGQEEMVNPREATIVQLDNESVMINIKVESNFRKRAIAVSLDGVTGWTTPIFHEDLDDPICFGSMIRLTEGNKYYNSRILFSNINNTDRFSNLTIKMSMDEGKSWNMVKTIYPRTAEYSDLVVSQDKNWIYCLYEKDGYDKLYLAKFNLQWLTEGKQNLNLLEDIEQIIYPIKFNDILMNEIWNSLDEWMVEGNINGASINDSKNLQLNSDNSLSTLLSKNNISIKQHYTLEIKAKFDDFVSGTAGINTTLGIKVSDGLYRLMMDFQENEINVITDDGKWSSVKEIKIDNKWHVWSIVVNMGEGSLYMDNNFLSKFNIEYKKETDSIQLWISGKSKYPAQSQVEYIKLYDNLTFLNSKLDGFFADNNKHYLKEDYNSIINESKNKTLNLTCWRGEKTNVEILLWTENAIVKNVRIYSSFFTDEDKNIILPSNISFKFLEYVKAEAKMIPDMINDVLNVNISPKSIQPVWITIKIPEKTLASIYYGVITAYGDNCSPVSFNVKLEVLDMVLPPVNKRQFHLDLWQNPYALARYYKVNFWSKKHIDYLKSHIKILKEAGQKAIYTTIVNNSWGDTTYDSYGTMVFWTKKTNGKFDFDFTIFNIYVSLCLEIGIDEQINCYGILPYGNNLIYYDETQKREIKESLIPGSSKWNTYWSEFIAELVKNAKNNGWENKIYIAIYEKSASEIKAVMNLVKDTPLKILAAINYINVKDIFDNVENLSINLGKIKDDFQYLLYDRKKDTFKTTCYTTTGDFPNTYTTSNPGEIVWIGWYAAKYNLDGFLKWTWDSWSAKPLQTTDFFRFESGECFLIYPNGKSSVRLERLIEGFQDHEKIKYILDNNGNWSFEIYKILKELEGSYKDKSINYGEEVVKAREKLNEVVRSIIKEKI</sequence>
<dbReference type="Gene3D" id="2.120.10.10">
    <property type="match status" value="2"/>
</dbReference>
<dbReference type="Gene3D" id="2.60.120.200">
    <property type="match status" value="1"/>
</dbReference>
<evidence type="ECO:0000256" key="2">
    <source>
        <dbReference type="ARBA" id="ARBA00009348"/>
    </source>
</evidence>
<comment type="similarity">
    <text evidence="2">Belongs to the glycosyl hydrolase 33 family.</text>
</comment>
<dbReference type="GO" id="GO:0016020">
    <property type="term" value="C:membrane"/>
    <property type="evidence" value="ECO:0007669"/>
    <property type="project" value="TreeGrafter"/>
</dbReference>
<proteinExistence type="inferred from homology"/>
<dbReference type="Proteomes" id="UP000430345">
    <property type="component" value="Unassembled WGS sequence"/>
</dbReference>
<accession>A0A6I1MRY7</accession>
<feature type="domain" description="Glycoside hydrolase 123 catalytic" evidence="5">
    <location>
        <begin position="1263"/>
        <end position="1573"/>
    </location>
</feature>
<evidence type="ECO:0000259" key="6">
    <source>
        <dbReference type="Pfam" id="PF22680"/>
    </source>
</evidence>
<protein>
    <recommendedName>
        <fullName evidence="3">exo-alpha-sialidase</fullName>
        <ecNumber evidence="3">3.2.1.18</ecNumber>
    </recommendedName>
</protein>
<dbReference type="GO" id="GO:0005737">
    <property type="term" value="C:cytoplasm"/>
    <property type="evidence" value="ECO:0007669"/>
    <property type="project" value="TreeGrafter"/>
</dbReference>
<comment type="catalytic activity">
    <reaction evidence="1">
        <text>Hydrolysis of alpha-(2-&gt;3)-, alpha-(2-&gt;6)-, alpha-(2-&gt;8)- glycosidic linkages of terminal sialic acid residues in oligosaccharides, glycoproteins, glycolipids, colominic acid and synthetic substrates.</text>
        <dbReference type="EC" id="3.2.1.18"/>
    </reaction>
</comment>
<dbReference type="EMBL" id="WHJC01000090">
    <property type="protein sequence ID" value="MPQ43651.1"/>
    <property type="molecule type" value="Genomic_DNA"/>
</dbReference>
<dbReference type="OrthoDB" id="197680at2"/>
<dbReference type="GO" id="GO:0006689">
    <property type="term" value="P:ganglioside catabolic process"/>
    <property type="evidence" value="ECO:0007669"/>
    <property type="project" value="TreeGrafter"/>
</dbReference>
<gene>
    <name evidence="7" type="ORF">GBZ86_07760</name>
</gene>
<feature type="domain" description="Sialidase" evidence="4">
    <location>
        <begin position="585"/>
        <end position="866"/>
    </location>
</feature>
<dbReference type="PANTHER" id="PTHR10628">
    <property type="entry name" value="SIALIDASE"/>
    <property type="match status" value="1"/>
</dbReference>
<evidence type="ECO:0000256" key="1">
    <source>
        <dbReference type="ARBA" id="ARBA00000427"/>
    </source>
</evidence>
<reference evidence="7 8" key="1">
    <citation type="submission" date="2019-10" db="EMBL/GenBank/DDBJ databases">
        <title>The Genome Sequence of Clostridium tarantellae Isolated from Fish Brain.</title>
        <authorList>
            <person name="Bano L."/>
            <person name="Kiel M."/>
            <person name="Sales G."/>
            <person name="Doxey A.C."/>
            <person name="Mansfield M.J."/>
            <person name="Schiavone M."/>
            <person name="Rossetto O."/>
            <person name="Pirazzini M."/>
            <person name="Dobrindt U."/>
            <person name="Montecucco C."/>
        </authorList>
    </citation>
    <scope>NUCLEOTIDE SEQUENCE [LARGE SCALE GENOMIC DNA]</scope>
    <source>
        <strain evidence="7 8">DSM 3997</strain>
    </source>
</reference>
<dbReference type="Pfam" id="PF13088">
    <property type="entry name" value="BNR_2"/>
    <property type="match status" value="1"/>
</dbReference>
<dbReference type="Pfam" id="PF13320">
    <property type="entry name" value="GH123_cat"/>
    <property type="match status" value="1"/>
</dbReference>
<evidence type="ECO:0000256" key="3">
    <source>
        <dbReference type="ARBA" id="ARBA00012733"/>
    </source>
</evidence>
<comment type="caution">
    <text evidence="7">The sequence shown here is derived from an EMBL/GenBank/DDBJ whole genome shotgun (WGS) entry which is preliminary data.</text>
</comment>
<dbReference type="InterPro" id="IPR026856">
    <property type="entry name" value="Sialidase_fam"/>
</dbReference>
<dbReference type="InterPro" id="IPR025150">
    <property type="entry name" value="GH123_cat"/>
</dbReference>
<evidence type="ECO:0000259" key="5">
    <source>
        <dbReference type="Pfam" id="PF13320"/>
    </source>
</evidence>
<name>A0A6I1MRY7_9CLOT</name>
<dbReference type="GO" id="GO:0009313">
    <property type="term" value="P:oligosaccharide catabolic process"/>
    <property type="evidence" value="ECO:0007669"/>
    <property type="project" value="TreeGrafter"/>
</dbReference>
<evidence type="ECO:0000259" key="4">
    <source>
        <dbReference type="Pfam" id="PF13088"/>
    </source>
</evidence>
<keyword evidence="8" id="KW-1185">Reference proteome</keyword>
<dbReference type="CDD" id="cd15482">
    <property type="entry name" value="Sialidase_non-viral"/>
    <property type="match status" value="2"/>
</dbReference>
<dbReference type="Pfam" id="PF22680">
    <property type="entry name" value="Glyco_hydro_123_N_2"/>
    <property type="match status" value="1"/>
</dbReference>
<dbReference type="InterPro" id="IPR036278">
    <property type="entry name" value="Sialidase_sf"/>
</dbReference>
<dbReference type="Pfam" id="PF13385">
    <property type="entry name" value="Laminin_G_3"/>
    <property type="match status" value="1"/>
</dbReference>
<dbReference type="EC" id="3.2.1.18" evidence="3"/>
<dbReference type="InterPro" id="IPR013320">
    <property type="entry name" value="ConA-like_dom_sf"/>
</dbReference>
<evidence type="ECO:0000313" key="7">
    <source>
        <dbReference type="EMBL" id="MPQ43651.1"/>
    </source>
</evidence>
<evidence type="ECO:0000313" key="8">
    <source>
        <dbReference type="Proteomes" id="UP000430345"/>
    </source>
</evidence>
<organism evidence="7 8">
    <name type="scientific">Clostridium tarantellae</name>
    <dbReference type="NCBI Taxonomy" id="39493"/>
    <lineage>
        <taxon>Bacteria</taxon>
        <taxon>Bacillati</taxon>
        <taxon>Bacillota</taxon>
        <taxon>Clostridia</taxon>
        <taxon>Eubacteriales</taxon>
        <taxon>Clostridiaceae</taxon>
        <taxon>Clostridium</taxon>
    </lineage>
</organism>
<dbReference type="PANTHER" id="PTHR10628:SF30">
    <property type="entry name" value="EXO-ALPHA-SIALIDASE"/>
    <property type="match status" value="1"/>
</dbReference>
<dbReference type="GO" id="GO:0004308">
    <property type="term" value="F:exo-alpha-sialidase activity"/>
    <property type="evidence" value="ECO:0007669"/>
    <property type="project" value="UniProtKB-EC"/>
</dbReference>
<dbReference type="SUPFAM" id="SSF50939">
    <property type="entry name" value="Sialidases"/>
    <property type="match status" value="2"/>
</dbReference>
<feature type="domain" description="Glycoside hydrolase 123 N-terminal" evidence="6">
    <location>
        <begin position="1103"/>
        <end position="1228"/>
    </location>
</feature>
<dbReference type="SUPFAM" id="SSF49899">
    <property type="entry name" value="Concanavalin A-like lectins/glucanases"/>
    <property type="match status" value="1"/>
</dbReference>
<dbReference type="InterPro" id="IPR011040">
    <property type="entry name" value="Sialidase"/>
</dbReference>
<dbReference type="InterPro" id="IPR053850">
    <property type="entry name" value="Glyco_hydro_123_N_2"/>
</dbReference>
<dbReference type="RefSeq" id="WP_152889364.1">
    <property type="nucleotide sequence ID" value="NZ_WHJC01000090.1"/>
</dbReference>